<dbReference type="SUPFAM" id="SSF52172">
    <property type="entry name" value="CheY-like"/>
    <property type="match status" value="1"/>
</dbReference>
<dbReference type="PANTHER" id="PTHR43065:SF42">
    <property type="entry name" value="TWO-COMPONENT SENSOR PPRA"/>
    <property type="match status" value="1"/>
</dbReference>
<dbReference type="Pfam" id="PF00072">
    <property type="entry name" value="Response_reg"/>
    <property type="match status" value="1"/>
</dbReference>
<dbReference type="GO" id="GO:0000160">
    <property type="term" value="P:phosphorelay signal transduction system"/>
    <property type="evidence" value="ECO:0007669"/>
    <property type="project" value="InterPro"/>
</dbReference>
<dbReference type="InterPro" id="IPR004358">
    <property type="entry name" value="Sig_transdc_His_kin-like_C"/>
</dbReference>
<sequence>MPPRTGTDHLTRAGLNLIQQALSIYDADLRLAVCNRPFQTMFGLPERLVTPGAPFEDTIRYLVETGEYGDIDDIDSFTRTRVEQARAFQPHYMERRRANGRMISVEGSPLPEGGWVTVYTDITAIKRQEELLRARSEELSEKVLTYTEELAATNRALEATIAQLEEAKAELTEMEARTRLTTEMTPAHIARVDRDGVYTYTNRRLSSLLPGRQSDIVGLTFEQALGAQTATRLRPHLTRALAGEASVLEFTETDSGRRIRTAFTPDQTAPGDPITGVYLLSTDLTEETQAKAALAQTHKRELAAQLTSGLAHDFANLLTIILGLQGRLDRLALPDGARELTGATRAAARRGGDLLNKIARMTGPHDPREAPTRLADFLATLAPLARATLPPEIELTLANDVTAPALMLDTGGLQDSLLNLVLNARDAIGPHPGQIAIRLAAVQDTWLDITVTDTGPGFSEAALARALDPFFTTKGDAGSGLGLSMVYDQTKLAGGQLRLENLSTGGAAVTLRLPLRPAEVETRPLLILLVEDTPEIRADVRDALTDLGHQVIEAASTDEALALCDIPGIDWVLSDIRLGAGDGVDLLSRIAARAPALRLALMTSLPATDPIRATGAIRWPVLQKPVDQTMLQALFLQEAAA</sequence>
<evidence type="ECO:0000256" key="3">
    <source>
        <dbReference type="PROSITE-ProRule" id="PRU00169"/>
    </source>
</evidence>
<dbReference type="InterPro" id="IPR013656">
    <property type="entry name" value="PAS_4"/>
</dbReference>
<keyword evidence="7" id="KW-0808">Transferase</keyword>
<dbReference type="PANTHER" id="PTHR43065">
    <property type="entry name" value="SENSOR HISTIDINE KINASE"/>
    <property type="match status" value="1"/>
</dbReference>
<dbReference type="SMART" id="SM00387">
    <property type="entry name" value="HATPase_c"/>
    <property type="match status" value="1"/>
</dbReference>
<dbReference type="PRINTS" id="PR00344">
    <property type="entry name" value="BCTRLSENSOR"/>
</dbReference>
<dbReference type="Pfam" id="PF08448">
    <property type="entry name" value="PAS_4"/>
    <property type="match status" value="1"/>
</dbReference>
<evidence type="ECO:0000256" key="2">
    <source>
        <dbReference type="ARBA" id="ARBA00012438"/>
    </source>
</evidence>
<reference evidence="7 8" key="1">
    <citation type="submission" date="2023-01" db="EMBL/GenBank/DDBJ databases">
        <title>Complete genome sequence of Roseicyclus marinus strain Dej080120_10.</title>
        <authorList>
            <person name="Ueki S."/>
            <person name="Maruyama F."/>
        </authorList>
    </citation>
    <scope>NUCLEOTIDE SEQUENCE [LARGE SCALE GENOMIC DNA]</scope>
    <source>
        <strain evidence="7 8">Dej080120_10</strain>
    </source>
</reference>
<keyword evidence="7" id="KW-0418">Kinase</keyword>
<dbReference type="Gene3D" id="3.40.50.2300">
    <property type="match status" value="1"/>
</dbReference>
<dbReference type="Gene3D" id="3.30.565.10">
    <property type="entry name" value="Histidine kinase-like ATPase, C-terminal domain"/>
    <property type="match status" value="1"/>
</dbReference>
<dbReference type="SMART" id="SM00448">
    <property type="entry name" value="REC"/>
    <property type="match status" value="1"/>
</dbReference>
<protein>
    <recommendedName>
        <fullName evidence="2">histidine kinase</fullName>
        <ecNumber evidence="2">2.7.13.3</ecNumber>
    </recommendedName>
</protein>
<dbReference type="InterPro" id="IPR001789">
    <property type="entry name" value="Sig_transdc_resp-reg_receiver"/>
</dbReference>
<dbReference type="KEGG" id="rmai:MACH21_00410"/>
<evidence type="ECO:0000256" key="4">
    <source>
        <dbReference type="SAM" id="Coils"/>
    </source>
</evidence>
<dbReference type="SUPFAM" id="SSF55874">
    <property type="entry name" value="ATPase domain of HSP90 chaperone/DNA topoisomerase II/histidine kinase"/>
    <property type="match status" value="1"/>
</dbReference>
<keyword evidence="8" id="KW-1185">Reference proteome</keyword>
<proteinExistence type="predicted"/>
<dbReference type="InterPro" id="IPR005467">
    <property type="entry name" value="His_kinase_dom"/>
</dbReference>
<dbReference type="SUPFAM" id="SSF55785">
    <property type="entry name" value="PYP-like sensor domain (PAS domain)"/>
    <property type="match status" value="2"/>
</dbReference>
<dbReference type="InterPro" id="IPR003594">
    <property type="entry name" value="HATPase_dom"/>
</dbReference>
<dbReference type="EMBL" id="AP027266">
    <property type="protein sequence ID" value="BDW83864.1"/>
    <property type="molecule type" value="Genomic_DNA"/>
</dbReference>
<dbReference type="InterPro" id="IPR036890">
    <property type="entry name" value="HATPase_C_sf"/>
</dbReference>
<dbReference type="GO" id="GO:0004673">
    <property type="term" value="F:protein histidine kinase activity"/>
    <property type="evidence" value="ECO:0007669"/>
    <property type="project" value="UniProtKB-EC"/>
</dbReference>
<dbReference type="EC" id="2.7.13.3" evidence="2"/>
<evidence type="ECO:0000313" key="7">
    <source>
        <dbReference type="EMBL" id="BDW83864.1"/>
    </source>
</evidence>
<feature type="domain" description="Response regulatory" evidence="6">
    <location>
        <begin position="526"/>
        <end position="639"/>
    </location>
</feature>
<dbReference type="InterPro" id="IPR035965">
    <property type="entry name" value="PAS-like_dom_sf"/>
</dbReference>
<feature type="coiled-coil region" evidence="4">
    <location>
        <begin position="122"/>
        <end position="184"/>
    </location>
</feature>
<comment type="catalytic activity">
    <reaction evidence="1">
        <text>ATP + protein L-histidine = ADP + protein N-phospho-L-histidine.</text>
        <dbReference type="EC" id="2.7.13.3"/>
    </reaction>
</comment>
<dbReference type="CDD" id="cd00156">
    <property type="entry name" value="REC"/>
    <property type="match status" value="1"/>
</dbReference>
<dbReference type="RefSeq" id="WP_338273347.1">
    <property type="nucleotide sequence ID" value="NZ_AP027266.1"/>
</dbReference>
<keyword evidence="4" id="KW-0175">Coiled coil</keyword>
<evidence type="ECO:0000259" key="6">
    <source>
        <dbReference type="PROSITE" id="PS50110"/>
    </source>
</evidence>
<feature type="modified residue" description="4-aspartylphosphate" evidence="3">
    <location>
        <position position="575"/>
    </location>
</feature>
<dbReference type="InterPro" id="IPR011006">
    <property type="entry name" value="CheY-like_superfamily"/>
</dbReference>
<name>A0AA48KH76_9RHOB</name>
<dbReference type="Pfam" id="PF12860">
    <property type="entry name" value="PAS_7"/>
    <property type="match status" value="1"/>
</dbReference>
<feature type="domain" description="Histidine kinase" evidence="5">
    <location>
        <begin position="309"/>
        <end position="517"/>
    </location>
</feature>
<evidence type="ECO:0000259" key="5">
    <source>
        <dbReference type="PROSITE" id="PS50109"/>
    </source>
</evidence>
<gene>
    <name evidence="7" type="ORF">MACH21_00410</name>
</gene>
<dbReference type="Gene3D" id="3.30.450.20">
    <property type="entry name" value="PAS domain"/>
    <property type="match status" value="2"/>
</dbReference>
<dbReference type="Pfam" id="PF02518">
    <property type="entry name" value="HATPase_c"/>
    <property type="match status" value="1"/>
</dbReference>
<dbReference type="PROSITE" id="PS50110">
    <property type="entry name" value="RESPONSE_REGULATORY"/>
    <property type="match status" value="1"/>
</dbReference>
<dbReference type="Proteomes" id="UP001337723">
    <property type="component" value="Chromosome"/>
</dbReference>
<organism evidence="7 8">
    <name type="scientific">Roseicyclus marinus</name>
    <dbReference type="NCBI Taxonomy" id="2161673"/>
    <lineage>
        <taxon>Bacteria</taxon>
        <taxon>Pseudomonadati</taxon>
        <taxon>Pseudomonadota</taxon>
        <taxon>Alphaproteobacteria</taxon>
        <taxon>Rhodobacterales</taxon>
        <taxon>Roseobacteraceae</taxon>
        <taxon>Roseicyclus</taxon>
    </lineage>
</organism>
<keyword evidence="3" id="KW-0597">Phosphoprotein</keyword>
<evidence type="ECO:0000313" key="8">
    <source>
        <dbReference type="Proteomes" id="UP001337723"/>
    </source>
</evidence>
<dbReference type="PROSITE" id="PS50109">
    <property type="entry name" value="HIS_KIN"/>
    <property type="match status" value="1"/>
</dbReference>
<evidence type="ECO:0000256" key="1">
    <source>
        <dbReference type="ARBA" id="ARBA00000085"/>
    </source>
</evidence>
<accession>A0AA48KH76</accession>
<dbReference type="AlphaFoldDB" id="A0AA48KH76"/>